<dbReference type="EMBL" id="JAZHXI010000001">
    <property type="protein sequence ID" value="KAL2075352.1"/>
    <property type="molecule type" value="Genomic_DNA"/>
</dbReference>
<dbReference type="Proteomes" id="UP001595075">
    <property type="component" value="Unassembled WGS sequence"/>
</dbReference>
<accession>A0ABR4CZP8</accession>
<dbReference type="Pfam" id="PF20174">
    <property type="entry name" value="DUF6540"/>
    <property type="match status" value="1"/>
</dbReference>
<comment type="caution">
    <text evidence="1">The sequence shown here is derived from an EMBL/GenBank/DDBJ whole genome shotgun (WGS) entry which is preliminary data.</text>
</comment>
<proteinExistence type="predicted"/>
<name>A0ABR4CZP8_9HELO</name>
<reference evidence="1 2" key="1">
    <citation type="journal article" date="2024" name="Commun. Biol.">
        <title>Comparative genomic analysis of thermophilic fungi reveals convergent evolutionary adaptations and gene losses.</title>
        <authorList>
            <person name="Steindorff A.S."/>
            <person name="Aguilar-Pontes M.V."/>
            <person name="Robinson A.J."/>
            <person name="Andreopoulos B."/>
            <person name="LaButti K."/>
            <person name="Kuo A."/>
            <person name="Mondo S."/>
            <person name="Riley R."/>
            <person name="Otillar R."/>
            <person name="Haridas S."/>
            <person name="Lipzen A."/>
            <person name="Grimwood J."/>
            <person name="Schmutz J."/>
            <person name="Clum A."/>
            <person name="Reid I.D."/>
            <person name="Moisan M.C."/>
            <person name="Butler G."/>
            <person name="Nguyen T.T.M."/>
            <person name="Dewar K."/>
            <person name="Conant G."/>
            <person name="Drula E."/>
            <person name="Henrissat B."/>
            <person name="Hansel C."/>
            <person name="Singer S."/>
            <person name="Hutchinson M.I."/>
            <person name="de Vries R.P."/>
            <person name="Natvig D.O."/>
            <person name="Powell A.J."/>
            <person name="Tsang A."/>
            <person name="Grigoriev I.V."/>
        </authorList>
    </citation>
    <scope>NUCLEOTIDE SEQUENCE [LARGE SCALE GENOMIC DNA]</scope>
    <source>
        <strain evidence="1 2">CBS 494.80</strain>
    </source>
</reference>
<gene>
    <name evidence="1" type="ORF">VTL71DRAFT_295</name>
</gene>
<protein>
    <submittedName>
        <fullName evidence="1">Uncharacterized protein</fullName>
    </submittedName>
</protein>
<sequence length="189" mass="21550">MGVLHRVNSSLPIRPQKFLQLFNQHYCTIQIHFRKAVAFDQYIFEQKPLSHIKMTRELFLLVYHANGKVPVPAHWTMFIPHTDGAVTGKKIHAVGSPFIGYRLEIQEYDISKTRRVFEKISLGSIDEGWLPHLNSKAEGVKPPGVSKKPLDPFAGERCQHWLESYVDVLLKDGVVLQSTVDILARAPKI</sequence>
<evidence type="ECO:0000313" key="1">
    <source>
        <dbReference type="EMBL" id="KAL2075352.1"/>
    </source>
</evidence>
<organism evidence="1 2">
    <name type="scientific">Oculimacula yallundae</name>
    <dbReference type="NCBI Taxonomy" id="86028"/>
    <lineage>
        <taxon>Eukaryota</taxon>
        <taxon>Fungi</taxon>
        <taxon>Dikarya</taxon>
        <taxon>Ascomycota</taxon>
        <taxon>Pezizomycotina</taxon>
        <taxon>Leotiomycetes</taxon>
        <taxon>Helotiales</taxon>
        <taxon>Ploettnerulaceae</taxon>
        <taxon>Oculimacula</taxon>
    </lineage>
</organism>
<evidence type="ECO:0000313" key="2">
    <source>
        <dbReference type="Proteomes" id="UP001595075"/>
    </source>
</evidence>
<dbReference type="InterPro" id="IPR046670">
    <property type="entry name" value="DUF6540"/>
</dbReference>
<keyword evidence="2" id="KW-1185">Reference proteome</keyword>